<evidence type="ECO:0000256" key="10">
    <source>
        <dbReference type="RuleBase" id="RU079119"/>
    </source>
</evidence>
<feature type="transmembrane region" description="Helical" evidence="10">
    <location>
        <begin position="163"/>
        <end position="186"/>
    </location>
</feature>
<dbReference type="Proteomes" id="UP000650833">
    <property type="component" value="Unassembled WGS sequence"/>
</dbReference>
<dbReference type="InterPro" id="IPR001594">
    <property type="entry name" value="Palmitoyltrfase_DHHC"/>
</dbReference>
<feature type="transmembrane region" description="Helical" evidence="10">
    <location>
        <begin position="51"/>
        <end position="72"/>
    </location>
</feature>
<dbReference type="GO" id="GO:0019706">
    <property type="term" value="F:protein-cysteine S-palmitoyltransferase activity"/>
    <property type="evidence" value="ECO:0007669"/>
    <property type="project" value="UniProtKB-EC"/>
</dbReference>
<evidence type="ECO:0000256" key="1">
    <source>
        <dbReference type="ARBA" id="ARBA00004141"/>
    </source>
</evidence>
<evidence type="ECO:0000256" key="7">
    <source>
        <dbReference type="ARBA" id="ARBA00023288"/>
    </source>
</evidence>
<evidence type="ECO:0000256" key="2">
    <source>
        <dbReference type="ARBA" id="ARBA00022679"/>
    </source>
</evidence>
<comment type="catalytic activity">
    <reaction evidence="9 10">
        <text>L-cysteinyl-[protein] + hexadecanoyl-CoA = S-hexadecanoyl-L-cysteinyl-[protein] + CoA</text>
        <dbReference type="Rhea" id="RHEA:36683"/>
        <dbReference type="Rhea" id="RHEA-COMP:10131"/>
        <dbReference type="Rhea" id="RHEA-COMP:11032"/>
        <dbReference type="ChEBI" id="CHEBI:29950"/>
        <dbReference type="ChEBI" id="CHEBI:57287"/>
        <dbReference type="ChEBI" id="CHEBI:57379"/>
        <dbReference type="ChEBI" id="CHEBI:74151"/>
        <dbReference type="EC" id="2.3.1.225"/>
    </reaction>
</comment>
<evidence type="ECO:0000313" key="13">
    <source>
        <dbReference type="Proteomes" id="UP000650833"/>
    </source>
</evidence>
<proteinExistence type="inferred from homology"/>
<reference evidence="12" key="1">
    <citation type="submission" date="2020-12" db="EMBL/GenBank/DDBJ databases">
        <title>Metabolic potential, ecology and presence of endohyphal bacteria is reflected in genomic diversity of Mucoromycotina.</title>
        <authorList>
            <person name="Muszewska A."/>
            <person name="Okrasinska A."/>
            <person name="Steczkiewicz K."/>
            <person name="Drgas O."/>
            <person name="Orlowska M."/>
            <person name="Perlinska-Lenart U."/>
            <person name="Aleksandrzak-Piekarczyk T."/>
            <person name="Szatraj K."/>
            <person name="Zielenkiewicz U."/>
            <person name="Pilsyk S."/>
            <person name="Malc E."/>
            <person name="Mieczkowski P."/>
            <person name="Kruszewska J.S."/>
            <person name="Biernat P."/>
            <person name="Pawlowska J."/>
        </authorList>
    </citation>
    <scope>NUCLEOTIDE SEQUENCE</scope>
    <source>
        <strain evidence="12">CBS 226.32</strain>
    </source>
</reference>
<feature type="domain" description="Palmitoyltransferase DHHC" evidence="11">
    <location>
        <begin position="117"/>
        <end position="243"/>
    </location>
</feature>
<comment type="caution">
    <text evidence="12">The sequence shown here is derived from an EMBL/GenBank/DDBJ whole genome shotgun (WGS) entry which is preliminary data.</text>
</comment>
<evidence type="ECO:0000256" key="4">
    <source>
        <dbReference type="ARBA" id="ARBA00022989"/>
    </source>
</evidence>
<evidence type="ECO:0000256" key="8">
    <source>
        <dbReference type="ARBA" id="ARBA00023315"/>
    </source>
</evidence>
<evidence type="ECO:0000256" key="6">
    <source>
        <dbReference type="ARBA" id="ARBA00023139"/>
    </source>
</evidence>
<evidence type="ECO:0000256" key="5">
    <source>
        <dbReference type="ARBA" id="ARBA00023136"/>
    </source>
</evidence>
<evidence type="ECO:0000313" key="12">
    <source>
        <dbReference type="EMBL" id="KAG2197806.1"/>
    </source>
</evidence>
<keyword evidence="4 10" id="KW-1133">Transmembrane helix</keyword>
<keyword evidence="7" id="KW-0449">Lipoprotein</keyword>
<feature type="transmembrane region" description="Helical" evidence="10">
    <location>
        <begin position="206"/>
        <end position="231"/>
    </location>
</feature>
<name>A0A8H7QUE4_9FUNG</name>
<accession>A0A8H7QUE4</accession>
<organism evidence="12 13">
    <name type="scientific">Mucor plumbeus</name>
    <dbReference type="NCBI Taxonomy" id="97098"/>
    <lineage>
        <taxon>Eukaryota</taxon>
        <taxon>Fungi</taxon>
        <taxon>Fungi incertae sedis</taxon>
        <taxon>Mucoromycota</taxon>
        <taxon>Mucoromycotina</taxon>
        <taxon>Mucoromycetes</taxon>
        <taxon>Mucorales</taxon>
        <taxon>Mucorineae</taxon>
        <taxon>Mucoraceae</taxon>
        <taxon>Mucor</taxon>
    </lineage>
</organism>
<protein>
    <recommendedName>
        <fullName evidence="10">Palmitoyltransferase</fullName>
        <ecNumber evidence="10">2.3.1.225</ecNumber>
    </recommendedName>
</protein>
<keyword evidence="2 10" id="KW-0808">Transferase</keyword>
<dbReference type="PANTHER" id="PTHR12246">
    <property type="entry name" value="PALMITOYLTRANSFERASE ZDHHC16"/>
    <property type="match status" value="1"/>
</dbReference>
<keyword evidence="8 10" id="KW-0012">Acyltransferase</keyword>
<comment type="subcellular location">
    <subcellularLocation>
        <location evidence="1">Membrane</location>
        <topology evidence="1">Multi-pass membrane protein</topology>
    </subcellularLocation>
</comment>
<sequence length="332" mass="39216">MTKIVDKAIWSIGPVFIGIAILLLDMCALAYYLVVFPYFHSWTDVSILQKIYNIFTLLFTLYVVYCIHFHYYMAIVTSPGDMEDYRRPEASSSTLNNNETEPSMRTMLLEMEEHSTFPQSCKKCQLPKPERAHHCSVCNTCILRFDHHCPWIHNCVGHFNHRYFVLFMTYLIFAAGYFAVFGWRPFIMCLDFTQLDWPYYYPRPLLAFSMILAICMGLAIGALCIWHYYLIFTAQTTVEFYNNYYDKGVCKSQGEIFVNMYNFGPLENFKRFFNICDQYPWYTIFFPVPIPPKGTGRIFEKCQEFYMLPESRQRAHVIAQQESQDIEDIKDI</sequence>
<keyword evidence="3 10" id="KW-0812">Transmembrane</keyword>
<comment type="domain">
    <text evidence="10">The DHHC domain is required for palmitoyltransferase activity.</text>
</comment>
<gene>
    <name evidence="12" type="ORF">INT46_011377</name>
</gene>
<keyword evidence="5 10" id="KW-0472">Membrane</keyword>
<dbReference type="InterPro" id="IPR039859">
    <property type="entry name" value="PFA4/ZDH16/20/ERF2-like"/>
</dbReference>
<evidence type="ECO:0000259" key="11">
    <source>
        <dbReference type="Pfam" id="PF01529"/>
    </source>
</evidence>
<comment type="similarity">
    <text evidence="10">Belongs to the DHHC palmitoyltransferase family.</text>
</comment>
<keyword evidence="13" id="KW-1185">Reference proteome</keyword>
<dbReference type="EC" id="2.3.1.225" evidence="10"/>
<dbReference type="OrthoDB" id="9909019at2759"/>
<feature type="transmembrane region" description="Helical" evidence="10">
    <location>
        <begin position="12"/>
        <end position="39"/>
    </location>
</feature>
<evidence type="ECO:0000256" key="3">
    <source>
        <dbReference type="ARBA" id="ARBA00022692"/>
    </source>
</evidence>
<dbReference type="EMBL" id="JAEPRC010000414">
    <property type="protein sequence ID" value="KAG2197806.1"/>
    <property type="molecule type" value="Genomic_DNA"/>
</dbReference>
<dbReference type="Pfam" id="PF01529">
    <property type="entry name" value="DHHC"/>
    <property type="match status" value="1"/>
</dbReference>
<dbReference type="PROSITE" id="PS50216">
    <property type="entry name" value="DHHC"/>
    <property type="match status" value="1"/>
</dbReference>
<evidence type="ECO:0000256" key="9">
    <source>
        <dbReference type="ARBA" id="ARBA00048048"/>
    </source>
</evidence>
<dbReference type="AlphaFoldDB" id="A0A8H7QUE4"/>
<dbReference type="GO" id="GO:0016020">
    <property type="term" value="C:membrane"/>
    <property type="evidence" value="ECO:0007669"/>
    <property type="project" value="UniProtKB-SubCell"/>
</dbReference>
<keyword evidence="6" id="KW-0564">Palmitate</keyword>